<protein>
    <recommendedName>
        <fullName evidence="1">Retrovirus-related Pol polyprotein from transposon TNT 1-94-like beta-barrel domain-containing protein</fullName>
    </recommendedName>
</protein>
<keyword evidence="3" id="KW-1185">Reference proteome</keyword>
<reference evidence="2" key="1">
    <citation type="submission" date="2020-05" db="EMBL/GenBank/DDBJ databases">
        <title>Phylogenomic resolution of chytrid fungi.</title>
        <authorList>
            <person name="Stajich J.E."/>
            <person name="Amses K."/>
            <person name="Simmons R."/>
            <person name="Seto K."/>
            <person name="Myers J."/>
            <person name="Bonds A."/>
            <person name="Quandt C.A."/>
            <person name="Barry K."/>
            <person name="Liu P."/>
            <person name="Grigoriev I."/>
            <person name="Longcore J.E."/>
            <person name="James T.Y."/>
        </authorList>
    </citation>
    <scope>NUCLEOTIDE SEQUENCE</scope>
    <source>
        <strain evidence="2">JEL0379</strain>
    </source>
</reference>
<dbReference type="EMBL" id="JADGJQ010000187">
    <property type="protein sequence ID" value="KAJ3166152.1"/>
    <property type="molecule type" value="Genomic_DNA"/>
</dbReference>
<feature type="domain" description="Retrovirus-related Pol polyprotein from transposon TNT 1-94-like beta-barrel" evidence="1">
    <location>
        <begin position="6"/>
        <end position="71"/>
    </location>
</feature>
<accession>A0AAD5TBE1</accession>
<evidence type="ECO:0000259" key="1">
    <source>
        <dbReference type="Pfam" id="PF22936"/>
    </source>
</evidence>
<sequence>MKDALLLIDLRPIPTVLLTVANGEQLAATKSRTLTISNNETDEAIVCTDVLYVPGAGQNLVSSSPLNKDGYQIILGNKESSISKDGGVVLPLRHHGNLPFIDGYVETTAAAFALEAKAKQGTETSINYGINALGTSANNRFRLQI</sequence>
<dbReference type="AlphaFoldDB" id="A0AAD5TBE1"/>
<dbReference type="InterPro" id="IPR054722">
    <property type="entry name" value="PolX-like_BBD"/>
</dbReference>
<evidence type="ECO:0000313" key="2">
    <source>
        <dbReference type="EMBL" id="KAJ3166152.1"/>
    </source>
</evidence>
<organism evidence="2 3">
    <name type="scientific">Geranomyces variabilis</name>
    <dbReference type="NCBI Taxonomy" id="109894"/>
    <lineage>
        <taxon>Eukaryota</taxon>
        <taxon>Fungi</taxon>
        <taxon>Fungi incertae sedis</taxon>
        <taxon>Chytridiomycota</taxon>
        <taxon>Chytridiomycota incertae sedis</taxon>
        <taxon>Chytridiomycetes</taxon>
        <taxon>Spizellomycetales</taxon>
        <taxon>Powellomycetaceae</taxon>
        <taxon>Geranomyces</taxon>
    </lineage>
</organism>
<dbReference type="Proteomes" id="UP001212152">
    <property type="component" value="Unassembled WGS sequence"/>
</dbReference>
<dbReference type="Pfam" id="PF22936">
    <property type="entry name" value="Pol_BBD"/>
    <property type="match status" value="1"/>
</dbReference>
<evidence type="ECO:0000313" key="3">
    <source>
        <dbReference type="Proteomes" id="UP001212152"/>
    </source>
</evidence>
<comment type="caution">
    <text evidence="2">The sequence shown here is derived from an EMBL/GenBank/DDBJ whole genome shotgun (WGS) entry which is preliminary data.</text>
</comment>
<gene>
    <name evidence="2" type="ORF">HDU87_002345</name>
</gene>
<name>A0AAD5TBE1_9FUNG</name>
<proteinExistence type="predicted"/>